<proteinExistence type="predicted"/>
<dbReference type="Proteomes" id="UP000822476">
    <property type="component" value="Unassembled WGS sequence"/>
</dbReference>
<dbReference type="OrthoDB" id="6159834at2759"/>
<organism evidence="1 2">
    <name type="scientific">Paragonimus skrjabini miyazakii</name>
    <dbReference type="NCBI Taxonomy" id="59628"/>
    <lineage>
        <taxon>Eukaryota</taxon>
        <taxon>Metazoa</taxon>
        <taxon>Spiralia</taxon>
        <taxon>Lophotrochozoa</taxon>
        <taxon>Platyhelminthes</taxon>
        <taxon>Trematoda</taxon>
        <taxon>Digenea</taxon>
        <taxon>Plagiorchiida</taxon>
        <taxon>Troglotremata</taxon>
        <taxon>Troglotrematidae</taxon>
        <taxon>Paragonimus</taxon>
    </lineage>
</organism>
<feature type="non-terminal residue" evidence="1">
    <location>
        <position position="1"/>
    </location>
</feature>
<protein>
    <submittedName>
        <fullName evidence="1">Uncharacterized protein</fullName>
    </submittedName>
</protein>
<dbReference type="EMBL" id="JTDE01006414">
    <property type="protein sequence ID" value="KAF7244043.1"/>
    <property type="molecule type" value="Genomic_DNA"/>
</dbReference>
<name>A0A8S9YG49_9TREM</name>
<evidence type="ECO:0000313" key="1">
    <source>
        <dbReference type="EMBL" id="KAF7244043.1"/>
    </source>
</evidence>
<evidence type="ECO:0000313" key="2">
    <source>
        <dbReference type="Proteomes" id="UP000822476"/>
    </source>
</evidence>
<comment type="caution">
    <text evidence="1">The sequence shown here is derived from an EMBL/GenBank/DDBJ whole genome shotgun (WGS) entry which is preliminary data.</text>
</comment>
<gene>
    <name evidence="1" type="ORF">EG68_08776</name>
</gene>
<keyword evidence="2" id="KW-1185">Reference proteome</keyword>
<dbReference type="AlphaFoldDB" id="A0A8S9YG49"/>
<sequence>KCQVIEFENESVGIVHKSWITQPGFALWPGLASTKHHRLLLDGVAAPTGSKLYKVKMHRVTGITNPFSSHFPNDLHLAYNYQRVLEQLSDIPSSDATDIMDRAGKRKRQPIVRSDFTYELEEKRKPTVYSVDIDYSPHPPPLQNMSQLSPPPKRCTLGSMENLPSFSNPIASSAPAARTDAACTSEVVKEVKGLKSVMENVMQNVRIREELHALRLEVNVLRFQHVAAGLSTTQLFPVHLPMKTLEDMQLLNVKLEDAALYKQLVCFMVLIHSTKLIFLTSVGGTSMGECTRNVMKTLMIDDVAKTSIGEG</sequence>
<accession>A0A8S9YG49</accession>
<reference evidence="1" key="1">
    <citation type="submission" date="2019-07" db="EMBL/GenBank/DDBJ databases">
        <title>Annotation for the trematode Paragonimus miyazaki's.</title>
        <authorList>
            <person name="Choi Y.-J."/>
        </authorList>
    </citation>
    <scope>NUCLEOTIDE SEQUENCE</scope>
    <source>
        <strain evidence="1">Japan</strain>
    </source>
</reference>